<protein>
    <recommendedName>
        <fullName evidence="3">AB hydrolase-1 domain-containing protein</fullName>
    </recommendedName>
</protein>
<sequence>MIKHRVIVVPGLGDEGRQLEWLIKHWKRYGLVPVVYRVGWRDKGSSFHPRLARLIRLIDRYSKRGERVSLVGLSAGGSAVINAFVRRRRIIHKVITVCSRLQRGQERGFRSFTTRTASSAAFAQFVALCEYRVQKLSTADRKKIMTVRAGFGDELVPGNTSAIDGAYNITVPSVEHVVSIAAALTIFSRPLIAFLHSEQSA</sequence>
<evidence type="ECO:0000313" key="1">
    <source>
        <dbReference type="EMBL" id="OGG30077.1"/>
    </source>
</evidence>
<dbReference type="EMBL" id="MFJZ01000031">
    <property type="protein sequence ID" value="OGG30077.1"/>
    <property type="molecule type" value="Genomic_DNA"/>
</dbReference>
<dbReference type="Gene3D" id="3.40.50.1820">
    <property type="entry name" value="alpha/beta hydrolase"/>
    <property type="match status" value="1"/>
</dbReference>
<dbReference type="InterPro" id="IPR029058">
    <property type="entry name" value="AB_hydrolase_fold"/>
</dbReference>
<dbReference type="Proteomes" id="UP000176409">
    <property type="component" value="Unassembled WGS sequence"/>
</dbReference>
<accession>A0A1F6B0J5</accession>
<organism evidence="1 2">
    <name type="scientific">Candidatus Gottesmanbacteria bacterium RIFCSPLOWO2_01_FULL_49_10</name>
    <dbReference type="NCBI Taxonomy" id="1798396"/>
    <lineage>
        <taxon>Bacteria</taxon>
        <taxon>Candidatus Gottesmaniibacteriota</taxon>
    </lineage>
</organism>
<name>A0A1F6B0J5_9BACT</name>
<evidence type="ECO:0008006" key="3">
    <source>
        <dbReference type="Google" id="ProtNLM"/>
    </source>
</evidence>
<dbReference type="AlphaFoldDB" id="A0A1F6B0J5"/>
<dbReference type="SUPFAM" id="SSF53474">
    <property type="entry name" value="alpha/beta-Hydrolases"/>
    <property type="match status" value="1"/>
</dbReference>
<dbReference type="STRING" id="1798396.A2973_02500"/>
<evidence type="ECO:0000313" key="2">
    <source>
        <dbReference type="Proteomes" id="UP000176409"/>
    </source>
</evidence>
<gene>
    <name evidence="1" type="ORF">A2973_02500</name>
</gene>
<proteinExistence type="predicted"/>
<comment type="caution">
    <text evidence="1">The sequence shown here is derived from an EMBL/GenBank/DDBJ whole genome shotgun (WGS) entry which is preliminary data.</text>
</comment>
<reference evidence="1 2" key="1">
    <citation type="journal article" date="2016" name="Nat. Commun.">
        <title>Thousands of microbial genomes shed light on interconnected biogeochemical processes in an aquifer system.</title>
        <authorList>
            <person name="Anantharaman K."/>
            <person name="Brown C.T."/>
            <person name="Hug L.A."/>
            <person name="Sharon I."/>
            <person name="Castelle C.J."/>
            <person name="Probst A.J."/>
            <person name="Thomas B.C."/>
            <person name="Singh A."/>
            <person name="Wilkins M.J."/>
            <person name="Karaoz U."/>
            <person name="Brodie E.L."/>
            <person name="Williams K.H."/>
            <person name="Hubbard S.S."/>
            <person name="Banfield J.F."/>
        </authorList>
    </citation>
    <scope>NUCLEOTIDE SEQUENCE [LARGE SCALE GENOMIC DNA]</scope>
</reference>